<dbReference type="RefSeq" id="WP_072870468.1">
    <property type="nucleotide sequence ID" value="NZ_FQZM01000039.1"/>
</dbReference>
<organism evidence="1 2">
    <name type="scientific">Desulfofundulus thermosubterraneus DSM 16057</name>
    <dbReference type="NCBI Taxonomy" id="1121432"/>
    <lineage>
        <taxon>Bacteria</taxon>
        <taxon>Bacillati</taxon>
        <taxon>Bacillota</taxon>
        <taxon>Clostridia</taxon>
        <taxon>Eubacteriales</taxon>
        <taxon>Peptococcaceae</taxon>
        <taxon>Desulfofundulus</taxon>
    </lineage>
</organism>
<accession>A0A1M6K1K1</accession>
<sequence>MPPQNQDEKKLRLLQEMRGEVLALKAVLERLCALQDGPATEESLGAVSRHLAAIEEIRAVIDELDRAGGSGAGGPEISALLLQIDEFHRQNLRLAAKVRERLAGALMDLRRAGQARAYMKKNGAAGGYFVDRRG</sequence>
<dbReference type="EMBL" id="FQZM01000039">
    <property type="protein sequence ID" value="SHJ52795.1"/>
    <property type="molecule type" value="Genomic_DNA"/>
</dbReference>
<evidence type="ECO:0000313" key="1">
    <source>
        <dbReference type="EMBL" id="SHJ52795.1"/>
    </source>
</evidence>
<evidence type="ECO:0000313" key="2">
    <source>
        <dbReference type="Proteomes" id="UP000184529"/>
    </source>
</evidence>
<proteinExistence type="predicted"/>
<dbReference type="AlphaFoldDB" id="A0A1M6K1K1"/>
<reference evidence="2" key="1">
    <citation type="submission" date="2016-11" db="EMBL/GenBank/DDBJ databases">
        <authorList>
            <person name="Varghese N."/>
            <person name="Submissions S."/>
        </authorList>
    </citation>
    <scope>NUCLEOTIDE SEQUENCE [LARGE SCALE GENOMIC DNA]</scope>
    <source>
        <strain evidence="2">DSM 16057</strain>
    </source>
</reference>
<name>A0A1M6K1K1_9FIRM</name>
<dbReference type="OrthoDB" id="1779461at2"/>
<protein>
    <recommendedName>
        <fullName evidence="3">FlgN protein</fullName>
    </recommendedName>
</protein>
<dbReference type="Proteomes" id="UP000184529">
    <property type="component" value="Unassembled WGS sequence"/>
</dbReference>
<evidence type="ECO:0008006" key="3">
    <source>
        <dbReference type="Google" id="ProtNLM"/>
    </source>
</evidence>
<gene>
    <name evidence="1" type="ORF">SAMN02745219_02760</name>
</gene>
<keyword evidence="2" id="KW-1185">Reference proteome</keyword>